<protein>
    <submittedName>
        <fullName evidence="3">Phosphopantetheine-binding protein</fullName>
    </submittedName>
</protein>
<dbReference type="InterPro" id="IPR009081">
    <property type="entry name" value="PP-bd_ACP"/>
</dbReference>
<accession>A0A6I3T889</accession>
<gene>
    <name evidence="2" type="ORF">GCM10011572_17020</name>
    <name evidence="3" type="ORF">GM672_24075</name>
</gene>
<evidence type="ECO:0000313" key="4">
    <source>
        <dbReference type="Proteomes" id="UP000430634"/>
    </source>
</evidence>
<proteinExistence type="predicted"/>
<evidence type="ECO:0000259" key="1">
    <source>
        <dbReference type="Pfam" id="PF00550"/>
    </source>
</evidence>
<keyword evidence="5" id="KW-1185">Reference proteome</keyword>
<reference evidence="3 4" key="3">
    <citation type="submission" date="2019-11" db="EMBL/GenBank/DDBJ databases">
        <title>Type strains purchased from KCTC, JCM and DSMZ.</title>
        <authorList>
            <person name="Lu H."/>
        </authorList>
    </citation>
    <scope>NUCLEOTIDE SEQUENCE [LARGE SCALE GENOMIC DNA]</scope>
    <source>
        <strain evidence="3 4">KCTC 52429</strain>
    </source>
</reference>
<dbReference type="Proteomes" id="UP000430634">
    <property type="component" value="Unassembled WGS sequence"/>
</dbReference>
<dbReference type="AlphaFoldDB" id="A0A6I3T889"/>
<sequence>MLAASTPLQERVLATLAANVAGLMPGIEASQVKLDGRLADYGCNSIDRTDIVWKTLDDLALDLPIRELAGVEDIQGFVAVLCRFMEAR</sequence>
<dbReference type="Pfam" id="PF00550">
    <property type="entry name" value="PP-binding"/>
    <property type="match status" value="1"/>
</dbReference>
<reference evidence="2" key="4">
    <citation type="submission" date="2024-05" db="EMBL/GenBank/DDBJ databases">
        <authorList>
            <person name="Sun Q."/>
            <person name="Zhou Y."/>
        </authorList>
    </citation>
    <scope>NUCLEOTIDE SEQUENCE</scope>
    <source>
        <strain evidence="2">CGMCC 1.15931</strain>
    </source>
</reference>
<evidence type="ECO:0000313" key="3">
    <source>
        <dbReference type="EMBL" id="MTV55807.1"/>
    </source>
</evidence>
<dbReference type="Gene3D" id="1.10.1200.10">
    <property type="entry name" value="ACP-like"/>
    <property type="match status" value="1"/>
</dbReference>
<reference evidence="2" key="1">
    <citation type="journal article" date="2014" name="Int. J. Syst. Evol. Microbiol.">
        <title>Complete genome of a new Firmicutes species belonging to the dominant human colonic microbiota ('Ruminococcus bicirculans') reveals two chromosomes and a selective capacity to utilize plant glucans.</title>
        <authorList>
            <consortium name="NISC Comparative Sequencing Program"/>
            <person name="Wegmann U."/>
            <person name="Louis P."/>
            <person name="Goesmann A."/>
            <person name="Henrissat B."/>
            <person name="Duncan S.H."/>
            <person name="Flint H.J."/>
        </authorList>
    </citation>
    <scope>NUCLEOTIDE SEQUENCE</scope>
    <source>
        <strain evidence="2">CGMCC 1.15931</strain>
    </source>
</reference>
<reference evidence="5" key="2">
    <citation type="journal article" date="2019" name="Int. J. Syst. Evol. Microbiol.">
        <title>The Global Catalogue of Microorganisms (GCM) 10K type strain sequencing project: providing services to taxonomists for standard genome sequencing and annotation.</title>
        <authorList>
            <consortium name="The Broad Institute Genomics Platform"/>
            <consortium name="The Broad Institute Genome Sequencing Center for Infectious Disease"/>
            <person name="Wu L."/>
            <person name="Ma J."/>
        </authorList>
    </citation>
    <scope>NUCLEOTIDE SEQUENCE [LARGE SCALE GENOMIC DNA]</scope>
    <source>
        <strain evidence="5">CGMCC 1.15931</strain>
    </source>
</reference>
<dbReference type="InterPro" id="IPR036736">
    <property type="entry name" value="ACP-like_sf"/>
</dbReference>
<evidence type="ECO:0000313" key="2">
    <source>
        <dbReference type="EMBL" id="GGB95645.1"/>
    </source>
</evidence>
<name>A0A6I3T889_9BURK</name>
<comment type="caution">
    <text evidence="3">The sequence shown here is derived from an EMBL/GenBank/DDBJ whole genome shotgun (WGS) entry which is preliminary data.</text>
</comment>
<feature type="domain" description="Carrier" evidence="1">
    <location>
        <begin position="26"/>
        <end position="80"/>
    </location>
</feature>
<dbReference type="EMBL" id="WNKZ01000105">
    <property type="protein sequence ID" value="MTV55807.1"/>
    <property type="molecule type" value="Genomic_DNA"/>
</dbReference>
<dbReference type="SUPFAM" id="SSF47336">
    <property type="entry name" value="ACP-like"/>
    <property type="match status" value="1"/>
</dbReference>
<dbReference type="RefSeq" id="WP_155473065.1">
    <property type="nucleotide sequence ID" value="NZ_BMKG01000006.1"/>
</dbReference>
<evidence type="ECO:0000313" key="5">
    <source>
        <dbReference type="Proteomes" id="UP000622638"/>
    </source>
</evidence>
<dbReference type="Proteomes" id="UP000622638">
    <property type="component" value="Unassembled WGS sequence"/>
</dbReference>
<dbReference type="OrthoDB" id="487863at2"/>
<dbReference type="EMBL" id="BMKG01000006">
    <property type="protein sequence ID" value="GGB95645.1"/>
    <property type="molecule type" value="Genomic_DNA"/>
</dbReference>
<organism evidence="3 4">
    <name type="scientific">Pseudoduganella buxea</name>
    <dbReference type="NCBI Taxonomy" id="1949069"/>
    <lineage>
        <taxon>Bacteria</taxon>
        <taxon>Pseudomonadati</taxon>
        <taxon>Pseudomonadota</taxon>
        <taxon>Betaproteobacteria</taxon>
        <taxon>Burkholderiales</taxon>
        <taxon>Oxalobacteraceae</taxon>
        <taxon>Telluria group</taxon>
        <taxon>Pseudoduganella</taxon>
    </lineage>
</organism>